<dbReference type="InterPro" id="IPR008984">
    <property type="entry name" value="SMAD_FHA_dom_sf"/>
</dbReference>
<feature type="region of interest" description="Disordered" evidence="2">
    <location>
        <begin position="689"/>
        <end position="1034"/>
    </location>
</feature>
<feature type="domain" description="FHA" evidence="3">
    <location>
        <begin position="20"/>
        <end position="71"/>
    </location>
</feature>
<keyword evidence="4" id="KW-1185">Reference proteome</keyword>
<evidence type="ECO:0000256" key="2">
    <source>
        <dbReference type="SAM" id="MobiDB-lite"/>
    </source>
</evidence>
<reference evidence="5" key="2">
    <citation type="submission" date="2020-10" db="UniProtKB">
        <authorList>
            <consortium name="WormBaseParasite"/>
        </authorList>
    </citation>
    <scope>IDENTIFICATION</scope>
</reference>
<evidence type="ECO:0000313" key="4">
    <source>
        <dbReference type="Proteomes" id="UP000492821"/>
    </source>
</evidence>
<feature type="compositionally biased region" description="Polar residues" evidence="2">
    <location>
        <begin position="920"/>
        <end position="936"/>
    </location>
</feature>
<feature type="coiled-coil region" evidence="1">
    <location>
        <begin position="578"/>
        <end position="626"/>
    </location>
</feature>
<organism evidence="4 5">
    <name type="scientific">Panagrellus redivivus</name>
    <name type="common">Microworm</name>
    <dbReference type="NCBI Taxonomy" id="6233"/>
    <lineage>
        <taxon>Eukaryota</taxon>
        <taxon>Metazoa</taxon>
        <taxon>Ecdysozoa</taxon>
        <taxon>Nematoda</taxon>
        <taxon>Chromadorea</taxon>
        <taxon>Rhabditida</taxon>
        <taxon>Tylenchina</taxon>
        <taxon>Panagrolaimomorpha</taxon>
        <taxon>Panagrolaimoidea</taxon>
        <taxon>Panagrolaimidae</taxon>
        <taxon>Panagrellus</taxon>
    </lineage>
</organism>
<accession>A0A7E4VQB9</accession>
<name>A0A7E4VQB9_PANRE</name>
<evidence type="ECO:0000259" key="3">
    <source>
        <dbReference type="PROSITE" id="PS50006"/>
    </source>
</evidence>
<feature type="compositionally biased region" description="Low complexity" evidence="2">
    <location>
        <begin position="187"/>
        <end position="197"/>
    </location>
</feature>
<feature type="compositionally biased region" description="Acidic residues" evidence="2">
    <location>
        <begin position="940"/>
        <end position="951"/>
    </location>
</feature>
<dbReference type="SMART" id="SM00240">
    <property type="entry name" value="FHA"/>
    <property type="match status" value="1"/>
</dbReference>
<evidence type="ECO:0000256" key="1">
    <source>
        <dbReference type="SAM" id="Coils"/>
    </source>
</evidence>
<feature type="coiled-coil region" evidence="1">
    <location>
        <begin position="350"/>
        <end position="377"/>
    </location>
</feature>
<feature type="compositionally biased region" description="Low complexity" evidence="2">
    <location>
        <begin position="212"/>
        <end position="222"/>
    </location>
</feature>
<dbReference type="Pfam" id="PF00498">
    <property type="entry name" value="FHA"/>
    <property type="match status" value="1"/>
</dbReference>
<feature type="compositionally biased region" description="Polar residues" evidence="2">
    <location>
        <begin position="1018"/>
        <end position="1027"/>
    </location>
</feature>
<feature type="region of interest" description="Disordered" evidence="2">
    <location>
        <begin position="137"/>
        <end position="222"/>
    </location>
</feature>
<dbReference type="AlphaFoldDB" id="A0A7E4VQB9"/>
<proteinExistence type="predicted"/>
<feature type="region of interest" description="Disordered" evidence="2">
    <location>
        <begin position="639"/>
        <end position="659"/>
    </location>
</feature>
<feature type="compositionally biased region" description="Polar residues" evidence="2">
    <location>
        <begin position="158"/>
        <end position="181"/>
    </location>
</feature>
<feature type="region of interest" description="Disordered" evidence="2">
    <location>
        <begin position="234"/>
        <end position="256"/>
    </location>
</feature>
<feature type="compositionally biased region" description="Basic and acidic residues" evidence="2">
    <location>
        <begin position="855"/>
        <end position="864"/>
    </location>
</feature>
<dbReference type="SUPFAM" id="SSF49879">
    <property type="entry name" value="SMAD/FHA domain"/>
    <property type="match status" value="1"/>
</dbReference>
<dbReference type="PANTHER" id="PTHR18853:SF7">
    <property type="entry name" value="FORKHEAD-ASSOCIATED DOMAIN-CONTAINING PROTEIN 1"/>
    <property type="match status" value="1"/>
</dbReference>
<feature type="compositionally biased region" description="Basic and acidic residues" evidence="2">
    <location>
        <begin position="910"/>
        <end position="919"/>
    </location>
</feature>
<dbReference type="PANTHER" id="PTHR18853">
    <property type="entry name" value="FORKHEAD-ASSOCIATED DOMAIN-CONTAINING PROTEIN 1-RELATED"/>
    <property type="match status" value="1"/>
</dbReference>
<reference evidence="4" key="1">
    <citation type="journal article" date="2013" name="Genetics">
        <title>The draft genome and transcriptome of Panagrellus redivivus are shaped by the harsh demands of a free-living lifestyle.</title>
        <authorList>
            <person name="Srinivasan J."/>
            <person name="Dillman A.R."/>
            <person name="Macchietto M.G."/>
            <person name="Heikkinen L."/>
            <person name="Lakso M."/>
            <person name="Fracchia K.M."/>
            <person name="Antoshechkin I."/>
            <person name="Mortazavi A."/>
            <person name="Wong G."/>
            <person name="Sternberg P.W."/>
        </authorList>
    </citation>
    <scope>NUCLEOTIDE SEQUENCE [LARGE SCALE GENOMIC DNA]</scope>
    <source>
        <strain evidence="4">MT8872</strain>
    </source>
</reference>
<feature type="compositionally biased region" description="Basic and acidic residues" evidence="2">
    <location>
        <begin position="809"/>
        <end position="827"/>
    </location>
</feature>
<keyword evidence="1" id="KW-0175">Coiled coil</keyword>
<dbReference type="InterPro" id="IPR000253">
    <property type="entry name" value="FHA_dom"/>
</dbReference>
<evidence type="ECO:0000313" key="5">
    <source>
        <dbReference type="WBParaSite" id="Pan_g23878.t1"/>
    </source>
</evidence>
<dbReference type="PROSITE" id="PS50006">
    <property type="entry name" value="FHA_DOMAIN"/>
    <property type="match status" value="1"/>
</dbReference>
<dbReference type="WBParaSite" id="Pan_g23878.t1">
    <property type="protein sequence ID" value="Pan_g23878.t1"/>
    <property type="gene ID" value="Pan_g23878"/>
</dbReference>
<feature type="coiled-coil region" evidence="1">
    <location>
        <begin position="267"/>
        <end position="322"/>
    </location>
</feature>
<feature type="compositionally biased region" description="Acidic residues" evidence="2">
    <location>
        <begin position="845"/>
        <end position="854"/>
    </location>
</feature>
<feature type="compositionally biased region" description="Polar residues" evidence="2">
    <location>
        <begin position="867"/>
        <end position="876"/>
    </location>
</feature>
<feature type="compositionally biased region" description="Basic and acidic residues" evidence="2">
    <location>
        <begin position="992"/>
        <end position="1015"/>
    </location>
</feature>
<dbReference type="Gene3D" id="2.60.200.20">
    <property type="match status" value="1"/>
</dbReference>
<sequence length="1097" mass="121648">MLRRYTAMGLQSHHLVGPTTLIGSSNLADLIVKGPGVADRHALIEYHPVTRSYWLRDLGTLGGTYCNDQLLYGIIELKSADVLKFGKSAEYVFELPVLQPSPTMKRSTSLRHAGCTNGVPASSVDVSLPIIGTKLPAHPHREQFTRMPISTKRLCQHPRSSLTNPEDSDSSRTLSTTNTAPVNGAISPSSVKPSPSQRSRRSHSVGRENTFGSSSAKSSPGAAVNLPVLKSANRISGSSGYSSVEAKGDTRNGKTKTAVGNQLLQRVVRLQHEVQRRDEEIARLRENAMLPSVSGERVKGTLDEYRLALAEAKAENDKLRMIMALGESSDAAEKELSQEHLSIILFKTFFRVIVDELERLNQTLVKAQNRKPKLLAHWFSDSPSRATDPDNSSPDFRMSQTSARDYSDICSEVVKIVQDPFSFRLMDITARCHRSFQREKLPKQGKVMLGEMYDSFLKETIHPLSKAIDNFLPVIKEAATMGRESARACILFSQWSREFGDQIRKDGLSKKIMVYKVDELQSRFRDSGIPRHWLPPSVSPLLHALIDNATFEKGEANGKVDDNVKQEQTAPQGDVVPASQLLEEVSKFEAEIRKLKSTVNQSNEMIEQLRSEKEDLIGQLSAVEKARYNMDGSALRARRAARNSQSSTPVETPKNPPIPRIEVPRIELEQFGNDESEVFAGPEIVEPLNAEKVVPHDSEDVIVNGEEPHEEVSDQLPDSESHHESEPEAGDEGSLAEFEEHEQRQRLLSQVAEDEDEHLHHHDHDGDADDETSPKLSPEVVDEHGHEDGEVEEEHESARDSEAEPGTVRSEEPATPEIHESVDHEIESEPISPDGPESEHHSENEVIEDASGEDVIEKTEHHDTAATPHSSSVNSNRESEHSDVNNNDNGSVKEGGDEPDEHEGSLIGEAVEKLEHEDPTTPQETPRTNASNTPTHDANDEVDNSEVAVDLDEQHDIESVIHHDEEHMEDVEEGVSEPPTPREVEPEGSEGSVDHEREPENHESNEGSAPEDHPQPSEPHSTITTARSLAEATQIPRSEPVEFWHLALTLARMLKVVVPTSADSPDEDHTHRRVALELIVSEMQSILHAINNDSHHS</sequence>
<dbReference type="Proteomes" id="UP000492821">
    <property type="component" value="Unassembled WGS sequence"/>
</dbReference>
<protein>
    <submittedName>
        <fullName evidence="5">FHA domain-containing protein</fullName>
    </submittedName>
</protein>
<feature type="compositionally biased region" description="Basic and acidic residues" evidence="2">
    <location>
        <begin position="952"/>
        <end position="966"/>
    </location>
</feature>
<dbReference type="CDD" id="cd00060">
    <property type="entry name" value="FHA"/>
    <property type="match status" value="1"/>
</dbReference>
<dbReference type="InterPro" id="IPR052642">
    <property type="entry name" value="CC-FHA_domain"/>
</dbReference>